<organism evidence="2 3">
    <name type="scientific">Acidiphilium acidophilum</name>
    <name type="common">Thiobacillus acidophilus</name>
    <dbReference type="NCBI Taxonomy" id="76588"/>
    <lineage>
        <taxon>Bacteria</taxon>
        <taxon>Pseudomonadati</taxon>
        <taxon>Pseudomonadota</taxon>
        <taxon>Alphaproteobacteria</taxon>
        <taxon>Acetobacterales</taxon>
        <taxon>Acidocellaceae</taxon>
        <taxon>Acidiphilium</taxon>
    </lineage>
</organism>
<evidence type="ECO:0000313" key="2">
    <source>
        <dbReference type="EMBL" id="MDX5929183.1"/>
    </source>
</evidence>
<dbReference type="Proteomes" id="UP001279553">
    <property type="component" value="Unassembled WGS sequence"/>
</dbReference>
<reference evidence="2 3" key="1">
    <citation type="submission" date="2023-11" db="EMBL/GenBank/DDBJ databases">
        <title>MicrobeMod: A computational toolkit for identifying prokaryotic methylation and restriction-modification with nanopore sequencing.</title>
        <authorList>
            <person name="Crits-Christoph A."/>
            <person name="Kang S.C."/>
            <person name="Lee H."/>
            <person name="Ostrov N."/>
        </authorList>
    </citation>
    <scope>NUCLEOTIDE SEQUENCE [LARGE SCALE GENOMIC DNA]</scope>
    <source>
        <strain evidence="2 3">DSMZ 700</strain>
    </source>
</reference>
<sequence>MRKLALLASVLSIVGAFAPVAANAAVGTSIYQPGPIIVHAPSGKATVRNAKLAEGRTAHANQLKAIQNIRVAV</sequence>
<accession>A0AAW9DKN0</accession>
<feature type="chain" id="PRO_5043510858" evidence="1">
    <location>
        <begin position="25"/>
        <end position="73"/>
    </location>
</feature>
<dbReference type="AlphaFoldDB" id="A0AAW9DKN0"/>
<keyword evidence="1" id="KW-0732">Signal</keyword>
<gene>
    <name evidence="2" type="ORF">SIL87_00160</name>
</gene>
<feature type="signal peptide" evidence="1">
    <location>
        <begin position="1"/>
        <end position="24"/>
    </location>
</feature>
<protein>
    <submittedName>
        <fullName evidence="2">Uncharacterized protein</fullName>
    </submittedName>
</protein>
<dbReference type="RefSeq" id="WP_319612324.1">
    <property type="nucleotide sequence ID" value="NZ_JAWXYB010000001.1"/>
</dbReference>
<dbReference type="EMBL" id="JAWXYB010000001">
    <property type="protein sequence ID" value="MDX5929183.1"/>
    <property type="molecule type" value="Genomic_DNA"/>
</dbReference>
<name>A0AAW9DKN0_ACIAO</name>
<keyword evidence="3" id="KW-1185">Reference proteome</keyword>
<evidence type="ECO:0000256" key="1">
    <source>
        <dbReference type="SAM" id="SignalP"/>
    </source>
</evidence>
<evidence type="ECO:0000313" key="3">
    <source>
        <dbReference type="Proteomes" id="UP001279553"/>
    </source>
</evidence>
<proteinExistence type="predicted"/>
<comment type="caution">
    <text evidence="2">The sequence shown here is derived from an EMBL/GenBank/DDBJ whole genome shotgun (WGS) entry which is preliminary data.</text>
</comment>